<keyword evidence="1" id="KW-0479">Metal-binding</keyword>
<comment type="caution">
    <text evidence="7">The sequence shown here is derived from an EMBL/GenBank/DDBJ whole genome shotgun (WGS) entry which is preliminary data.</text>
</comment>
<evidence type="ECO:0000256" key="5">
    <source>
        <dbReference type="SAM" id="MobiDB-lite"/>
    </source>
</evidence>
<feature type="domain" description="RanBP2-type" evidence="6">
    <location>
        <begin position="320"/>
        <end position="349"/>
    </location>
</feature>
<evidence type="ECO:0000256" key="2">
    <source>
        <dbReference type="ARBA" id="ARBA00022771"/>
    </source>
</evidence>
<feature type="region of interest" description="Disordered" evidence="5">
    <location>
        <begin position="346"/>
        <end position="379"/>
    </location>
</feature>
<keyword evidence="8" id="KW-1185">Reference proteome</keyword>
<accession>A0ABR2YRF5</accession>
<keyword evidence="3" id="KW-0862">Zinc</keyword>
<name>A0ABR2YRF5_9CHLO</name>
<dbReference type="Gene3D" id="4.10.1060.10">
    <property type="entry name" value="Zinc finger, RanBP2-type"/>
    <property type="match status" value="3"/>
</dbReference>
<feature type="domain" description="RanBP2-type" evidence="6">
    <location>
        <begin position="259"/>
        <end position="288"/>
    </location>
</feature>
<evidence type="ECO:0000256" key="4">
    <source>
        <dbReference type="PROSITE-ProRule" id="PRU00322"/>
    </source>
</evidence>
<dbReference type="Pfam" id="PF00641">
    <property type="entry name" value="Zn_ribbon_RanBP"/>
    <property type="match status" value="3"/>
</dbReference>
<feature type="domain" description="RanBP2-type" evidence="6">
    <location>
        <begin position="195"/>
        <end position="224"/>
    </location>
</feature>
<gene>
    <name evidence="7" type="ORF">WJX75_003757</name>
</gene>
<protein>
    <recommendedName>
        <fullName evidence="6">RanBP2-type domain-containing protein</fullName>
    </recommendedName>
</protein>
<evidence type="ECO:0000313" key="8">
    <source>
        <dbReference type="Proteomes" id="UP001491310"/>
    </source>
</evidence>
<keyword evidence="2 4" id="KW-0863">Zinc-finger</keyword>
<reference evidence="7 8" key="1">
    <citation type="journal article" date="2024" name="Nat. Commun.">
        <title>Phylogenomics reveals the evolutionary origins of lichenization in chlorophyte algae.</title>
        <authorList>
            <person name="Puginier C."/>
            <person name="Libourel C."/>
            <person name="Otte J."/>
            <person name="Skaloud P."/>
            <person name="Haon M."/>
            <person name="Grisel S."/>
            <person name="Petersen M."/>
            <person name="Berrin J.G."/>
            <person name="Delaux P.M."/>
            <person name="Dal Grande F."/>
            <person name="Keller J."/>
        </authorList>
    </citation>
    <scope>NUCLEOTIDE SEQUENCE [LARGE SCALE GENOMIC DNA]</scope>
    <source>
        <strain evidence="7 8">SAG 216-7</strain>
    </source>
</reference>
<organism evidence="7 8">
    <name type="scientific">Coccomyxa subellipsoidea</name>
    <dbReference type="NCBI Taxonomy" id="248742"/>
    <lineage>
        <taxon>Eukaryota</taxon>
        <taxon>Viridiplantae</taxon>
        <taxon>Chlorophyta</taxon>
        <taxon>core chlorophytes</taxon>
        <taxon>Trebouxiophyceae</taxon>
        <taxon>Trebouxiophyceae incertae sedis</taxon>
        <taxon>Coccomyxaceae</taxon>
        <taxon>Coccomyxa</taxon>
    </lineage>
</organism>
<dbReference type="SUPFAM" id="SSF90209">
    <property type="entry name" value="Ran binding protein zinc finger-like"/>
    <property type="match status" value="3"/>
</dbReference>
<dbReference type="PROSITE" id="PS50199">
    <property type="entry name" value="ZF_RANBP2_2"/>
    <property type="match status" value="3"/>
</dbReference>
<dbReference type="InterPro" id="IPR036443">
    <property type="entry name" value="Znf_RanBP2_sf"/>
</dbReference>
<dbReference type="EMBL" id="JALJOT010000006">
    <property type="protein sequence ID" value="KAK9909533.1"/>
    <property type="molecule type" value="Genomic_DNA"/>
</dbReference>
<dbReference type="Proteomes" id="UP001491310">
    <property type="component" value="Unassembled WGS sequence"/>
</dbReference>
<dbReference type="SMART" id="SM00547">
    <property type="entry name" value="ZnF_RBZ"/>
    <property type="match status" value="3"/>
</dbReference>
<dbReference type="PROSITE" id="PS01358">
    <property type="entry name" value="ZF_RANBP2_1"/>
    <property type="match status" value="3"/>
</dbReference>
<feature type="region of interest" description="Disordered" evidence="5">
    <location>
        <begin position="1"/>
        <end position="22"/>
    </location>
</feature>
<evidence type="ECO:0000313" key="7">
    <source>
        <dbReference type="EMBL" id="KAK9909533.1"/>
    </source>
</evidence>
<feature type="compositionally biased region" description="Low complexity" evidence="5">
    <location>
        <begin position="346"/>
        <end position="363"/>
    </location>
</feature>
<proteinExistence type="predicted"/>
<evidence type="ECO:0000259" key="6">
    <source>
        <dbReference type="PROSITE" id="PS50199"/>
    </source>
</evidence>
<sequence length="379" mass="41891">MMSSHMLHRPEQTVPNSKRSEIGAVKRASLQAARDRIDVLFSLPVDKIVALSKTDLPYVDRKSENAKERLVATFVEGSDLGVGRGGQATTQDMVRMLLCARVACSLDSKRAKELVSDGGSAAPMKPAFVKAVNAILPDIVAVLEAEPEEEALNKAKVAQEAREEELAAMPRAPYQDRRDNRASFFREKDTGGDFRPGDWLCPECNAQNFARRTECFRCDAGRPEGAGPPPRFGGQQRGGDRYVRREQEPFGERRTFESKPGDWACPACNANNFARRTECFQCSEPRPASAGPVPAFRENRFAPRDNFRDGPPRREAPAMKPGDWMCPECNGHNFASRADCFRCNFPRPASAGPPKGGRSSSSGWTERDSKPTVPADLDW</sequence>
<evidence type="ECO:0000256" key="1">
    <source>
        <dbReference type="ARBA" id="ARBA00022723"/>
    </source>
</evidence>
<dbReference type="PANTHER" id="PTHR23111">
    <property type="entry name" value="ZINC FINGER PROTEIN"/>
    <property type="match status" value="1"/>
</dbReference>
<dbReference type="PANTHER" id="PTHR23111:SF40">
    <property type="entry name" value="RNA-BINDING PROTEIN INVOLVED IN HETEROCHROMATIN ASSEMBLY-RELATED"/>
    <property type="match status" value="1"/>
</dbReference>
<dbReference type="InterPro" id="IPR001876">
    <property type="entry name" value="Znf_RanBP2"/>
</dbReference>
<evidence type="ECO:0000256" key="3">
    <source>
        <dbReference type="ARBA" id="ARBA00022833"/>
    </source>
</evidence>